<dbReference type="GO" id="GO:0005524">
    <property type="term" value="F:ATP binding"/>
    <property type="evidence" value="ECO:0007669"/>
    <property type="project" value="UniProtKB-KW"/>
</dbReference>
<name>A0A8H7LES5_9AGAM</name>
<dbReference type="AlphaFoldDB" id="A0A8H7LES5"/>
<gene>
    <name evidence="5" type="ORF">RHS04_09521</name>
</gene>
<dbReference type="SUPFAM" id="SSF56801">
    <property type="entry name" value="Acetyl-CoA synthetase-like"/>
    <property type="match status" value="1"/>
</dbReference>
<organism evidence="5 6">
    <name type="scientific">Rhizoctonia solani</name>
    <dbReference type="NCBI Taxonomy" id="456999"/>
    <lineage>
        <taxon>Eukaryota</taxon>
        <taxon>Fungi</taxon>
        <taxon>Dikarya</taxon>
        <taxon>Basidiomycota</taxon>
        <taxon>Agaricomycotina</taxon>
        <taxon>Agaricomycetes</taxon>
        <taxon>Cantharellales</taxon>
        <taxon>Ceratobasidiaceae</taxon>
        <taxon>Rhizoctonia</taxon>
    </lineage>
</organism>
<keyword evidence="2" id="KW-0067">ATP-binding</keyword>
<dbReference type="Pfam" id="PF00501">
    <property type="entry name" value="AMP-binding"/>
    <property type="match status" value="1"/>
</dbReference>
<keyword evidence="1" id="KW-0547">Nucleotide-binding</keyword>
<sequence length="1244" mass="137564">MTKYPVGGKSAPIPVYSRPSAGCFPAFYSLPLCSQPPLQRPHHTSYSTGKMTECLAFPKEKLNYSQQSVEVPGTRKEGQTAIWPELITLDSPQPFVKPRPLRTLVDIFDSGLYKSRTEPFTGVRPVLPDGTLAKHFAWSTYAEIDVRRRRVGSALEALRRKGELWQNEPKLQTVGIWSGNRPEWQVIDLALHAYGKVGVSLYDTLGPDSVEYIINHAELSIVFTTASHLTQLVAITAKCPVLKVIVSIDKISEQTRNTFSTWAAERGVRITTLEDIEELGAQNLIAPFSPDPKSVVSICYTSGTTNVPKGVVLTHEQLTLSTVSCLHGGIFTPGGALLSYLPLAHIYERIAELLSIAVGGRIGYFSGNPLLLLEDAQILKPTYFPSVPRVLNRIFQAAIVNAKAPGVKGMLFRKALETKLHNLRTTGNNVHSLWDRIIFSKVQAVLGGNITMMTCGSAPIGRDAMEFLRIAFACEVVEGYGMTENCGTCTRVFPDDPASTTTVGPPQPVNEIKLVDVPEMGYRSTDKPSPRGEICVRGPNCFNEYYKDEANTKKTIDAEGWLHTGDVGMIDTCGRFKIIDRVKNIMKLAQGEYVALEKVENAYSTCPVVAQIYVHGDSMQDHLIAVVVPDPAQLETIVSKAGLKGKPLEEVINHKSVVSAIQQALNREGKKQGLNGFEMIKNVHVTLEAFTTDNNLLTPTFKVRRRDAYASLMYTLENTSALTPTLVAPEGPPSMSPSIIFPNSLLLPWVWTRRLYEPACELSDFGYCFSAPIKAYIEGLSDENSLLENPSSSPTCDFQDRHDMVSSPSADRAIEERMATILSNQYKRQMHRNRPRWYQGRPLDTAPKCFTPWRRDSVPLIRDWVTCHRVVAKKAAWMGKVFSHKYYKVNGTIWAWSDPANALLVSLFNSNIMETIEFAISSNPFQAPHVVVTHSPGEEPKYLDTHGNPDQLTDAPSAIVPNLWGCTPRQSFTGPTGMDQLLLPPRMAMCYERDDYADLCAAATINRQNIFHRVSIQFHEGLRRARVRRQRERGGDTDPKSVSRSHITISNAHSEETDFEPPIRIKAVTRGFSDTDAAASLLARGIMFQPQADDLALMAESAIISEESDDEEDDDDDGSISTSPHSPTIGSDTYEVLRRLGMVHCAAECDGESEASAEDCDDIESESEDEYIGDMTIPIIPHFPTIHRQSPNSTSDSLSSSESIDLASLVHTEADEQSSVSSYLVDEDSFESGSETPDTDEGDC</sequence>
<reference evidence="5" key="1">
    <citation type="submission" date="2020-09" db="EMBL/GenBank/DDBJ databases">
        <title>Comparative genome analyses of four rice-infecting Rhizoctonia solani isolates reveal extensive enrichment of homogalacturonan modification genes.</title>
        <authorList>
            <person name="Lee D.-Y."/>
            <person name="Jeon J."/>
            <person name="Kim K.-T."/>
            <person name="Cheong K."/>
            <person name="Song H."/>
            <person name="Choi G."/>
            <person name="Ko J."/>
            <person name="Opiyo S.O."/>
            <person name="Zuo S."/>
            <person name="Madhav S."/>
            <person name="Lee Y.-H."/>
            <person name="Wang G.-L."/>
        </authorList>
    </citation>
    <scope>NUCLEOTIDE SEQUENCE</scope>
    <source>
        <strain evidence="5">AG1-IA YN-7</strain>
    </source>
</reference>
<feature type="domain" description="AMP-dependent synthetase/ligase" evidence="4">
    <location>
        <begin position="136"/>
        <end position="546"/>
    </location>
</feature>
<protein>
    <submittedName>
        <fullName evidence="5">Acetyl-CoA synthetase</fullName>
    </submittedName>
</protein>
<feature type="compositionally biased region" description="Acidic residues" evidence="3">
    <location>
        <begin position="1106"/>
        <end position="1118"/>
    </location>
</feature>
<feature type="compositionally biased region" description="Polar residues" evidence="3">
    <location>
        <begin position="1122"/>
        <end position="1131"/>
    </location>
</feature>
<dbReference type="Gene3D" id="3.40.50.12780">
    <property type="entry name" value="N-terminal domain of ligase-like"/>
    <property type="match status" value="1"/>
</dbReference>
<dbReference type="PANTHER" id="PTHR43272:SF33">
    <property type="entry name" value="AMP-BINDING DOMAIN-CONTAINING PROTEIN-RELATED"/>
    <property type="match status" value="1"/>
</dbReference>
<dbReference type="Proteomes" id="UP000650582">
    <property type="component" value="Unassembled WGS sequence"/>
</dbReference>
<proteinExistence type="predicted"/>
<dbReference type="InterPro" id="IPR042099">
    <property type="entry name" value="ANL_N_sf"/>
</dbReference>
<feature type="region of interest" description="Disordered" evidence="3">
    <location>
        <begin position="1208"/>
        <end position="1244"/>
    </location>
</feature>
<dbReference type="GO" id="GO:0005783">
    <property type="term" value="C:endoplasmic reticulum"/>
    <property type="evidence" value="ECO:0007669"/>
    <property type="project" value="TreeGrafter"/>
</dbReference>
<dbReference type="PANTHER" id="PTHR43272">
    <property type="entry name" value="LONG-CHAIN-FATTY-ACID--COA LIGASE"/>
    <property type="match status" value="1"/>
</dbReference>
<feature type="compositionally biased region" description="Polar residues" evidence="3">
    <location>
        <begin position="1042"/>
        <end position="1052"/>
    </location>
</feature>
<evidence type="ECO:0000313" key="6">
    <source>
        <dbReference type="Proteomes" id="UP000650582"/>
    </source>
</evidence>
<evidence type="ECO:0000256" key="1">
    <source>
        <dbReference type="ARBA" id="ARBA00022741"/>
    </source>
</evidence>
<dbReference type="EMBL" id="JACYCC010000398">
    <property type="protein sequence ID" value="KAF8666806.1"/>
    <property type="molecule type" value="Genomic_DNA"/>
</dbReference>
<evidence type="ECO:0000256" key="2">
    <source>
        <dbReference type="ARBA" id="ARBA00022840"/>
    </source>
</evidence>
<dbReference type="InterPro" id="IPR000873">
    <property type="entry name" value="AMP-dep_synth/lig_dom"/>
</dbReference>
<feature type="region of interest" description="Disordered" evidence="3">
    <location>
        <begin position="1026"/>
        <end position="1058"/>
    </location>
</feature>
<dbReference type="GO" id="GO:0004467">
    <property type="term" value="F:long-chain fatty acid-CoA ligase activity"/>
    <property type="evidence" value="ECO:0007669"/>
    <property type="project" value="TreeGrafter"/>
</dbReference>
<dbReference type="GO" id="GO:0016020">
    <property type="term" value="C:membrane"/>
    <property type="evidence" value="ECO:0007669"/>
    <property type="project" value="TreeGrafter"/>
</dbReference>
<feature type="compositionally biased region" description="Basic and acidic residues" evidence="3">
    <location>
        <begin position="1032"/>
        <end position="1041"/>
    </location>
</feature>
<accession>A0A8H7LES5</accession>
<evidence type="ECO:0000259" key="4">
    <source>
        <dbReference type="Pfam" id="PF00501"/>
    </source>
</evidence>
<feature type="region of interest" description="Disordered" evidence="3">
    <location>
        <begin position="1106"/>
        <end position="1132"/>
    </location>
</feature>
<evidence type="ECO:0000313" key="5">
    <source>
        <dbReference type="EMBL" id="KAF8666806.1"/>
    </source>
</evidence>
<evidence type="ECO:0000256" key="3">
    <source>
        <dbReference type="SAM" id="MobiDB-lite"/>
    </source>
</evidence>
<comment type="caution">
    <text evidence="5">The sequence shown here is derived from an EMBL/GenBank/DDBJ whole genome shotgun (WGS) entry which is preliminary data.</text>
</comment>